<reference evidence="1 2" key="1">
    <citation type="journal article" date="2019" name="Sci. Rep.">
        <title>Orb-weaving spider Araneus ventricosus genome elucidates the spidroin gene catalogue.</title>
        <authorList>
            <person name="Kono N."/>
            <person name="Nakamura H."/>
            <person name="Ohtoshi R."/>
            <person name="Moran D.A.P."/>
            <person name="Shinohara A."/>
            <person name="Yoshida Y."/>
            <person name="Fujiwara M."/>
            <person name="Mori M."/>
            <person name="Tomita M."/>
            <person name="Arakawa K."/>
        </authorList>
    </citation>
    <scope>NUCLEOTIDE SEQUENCE [LARGE SCALE GENOMIC DNA]</scope>
</reference>
<evidence type="ECO:0000313" key="1">
    <source>
        <dbReference type="EMBL" id="GBM35856.1"/>
    </source>
</evidence>
<evidence type="ECO:0000313" key="2">
    <source>
        <dbReference type="Proteomes" id="UP000499080"/>
    </source>
</evidence>
<proteinExistence type="predicted"/>
<dbReference type="EMBL" id="BGPR01094726">
    <property type="protein sequence ID" value="GBM35856.1"/>
    <property type="molecule type" value="Genomic_DNA"/>
</dbReference>
<protein>
    <submittedName>
        <fullName evidence="1">Uncharacterized protein</fullName>
    </submittedName>
</protein>
<gene>
    <name evidence="1" type="ORF">AVEN_148154_1</name>
</gene>
<keyword evidence="2" id="KW-1185">Reference proteome</keyword>
<sequence length="151" mass="16604">MQQLFGKPLYDLSSEMDPKSHTTIIVSSGWRDSAYLYGSLSSGNSRLPSPTLPFILQCSGLISAKLLRVYMQTFNLTVFSHDFGISLLTPEDGCSAITYFHLTKSSPQLIAVKHNGTPFLRCSGLGCGLPHAHWCHFPPPVPLPQPKTLSR</sequence>
<dbReference type="AlphaFoldDB" id="A0A4Y2F662"/>
<name>A0A4Y2F662_ARAVE</name>
<organism evidence="1 2">
    <name type="scientific">Araneus ventricosus</name>
    <name type="common">Orbweaver spider</name>
    <name type="synonym">Epeira ventricosa</name>
    <dbReference type="NCBI Taxonomy" id="182803"/>
    <lineage>
        <taxon>Eukaryota</taxon>
        <taxon>Metazoa</taxon>
        <taxon>Ecdysozoa</taxon>
        <taxon>Arthropoda</taxon>
        <taxon>Chelicerata</taxon>
        <taxon>Arachnida</taxon>
        <taxon>Araneae</taxon>
        <taxon>Araneomorphae</taxon>
        <taxon>Entelegynae</taxon>
        <taxon>Araneoidea</taxon>
        <taxon>Araneidae</taxon>
        <taxon>Araneus</taxon>
    </lineage>
</organism>
<accession>A0A4Y2F662</accession>
<dbReference type="Proteomes" id="UP000499080">
    <property type="component" value="Unassembled WGS sequence"/>
</dbReference>
<comment type="caution">
    <text evidence="1">The sequence shown here is derived from an EMBL/GenBank/DDBJ whole genome shotgun (WGS) entry which is preliminary data.</text>
</comment>